<keyword evidence="2" id="KW-0472">Membrane</keyword>
<keyword evidence="1" id="KW-0245">EGF-like domain</keyword>
<comment type="caution">
    <text evidence="4">The sequence shown here is derived from an EMBL/GenBank/DDBJ whole genome shotgun (WGS) entry which is preliminary data.</text>
</comment>
<feature type="domain" description="EGF-like" evidence="3">
    <location>
        <begin position="167"/>
        <end position="205"/>
    </location>
</feature>
<evidence type="ECO:0000313" key="4">
    <source>
        <dbReference type="EMBL" id="CAF0736665.1"/>
    </source>
</evidence>
<proteinExistence type="predicted"/>
<keyword evidence="1" id="KW-1015">Disulfide bond</keyword>
<dbReference type="InterPro" id="IPR000742">
    <property type="entry name" value="EGF"/>
</dbReference>
<dbReference type="SUPFAM" id="SSF57196">
    <property type="entry name" value="EGF/Laminin"/>
    <property type="match status" value="1"/>
</dbReference>
<name>A0A813NB90_9BILA</name>
<keyword evidence="2" id="KW-1133">Transmembrane helix</keyword>
<dbReference type="PROSITE" id="PS50026">
    <property type="entry name" value="EGF_3"/>
    <property type="match status" value="1"/>
</dbReference>
<reference evidence="4" key="1">
    <citation type="submission" date="2021-02" db="EMBL/GenBank/DDBJ databases">
        <authorList>
            <person name="Nowell W R."/>
        </authorList>
    </citation>
    <scope>NUCLEOTIDE SEQUENCE</scope>
</reference>
<dbReference type="PROSITE" id="PS00022">
    <property type="entry name" value="EGF_1"/>
    <property type="match status" value="1"/>
</dbReference>
<evidence type="ECO:0000256" key="1">
    <source>
        <dbReference type="PROSITE-ProRule" id="PRU00076"/>
    </source>
</evidence>
<gene>
    <name evidence="4" type="ORF">IZO911_LOCUS3260</name>
</gene>
<evidence type="ECO:0000256" key="2">
    <source>
        <dbReference type="SAM" id="Phobius"/>
    </source>
</evidence>
<feature type="transmembrane region" description="Helical" evidence="2">
    <location>
        <begin position="6"/>
        <end position="25"/>
    </location>
</feature>
<organism evidence="4 5">
    <name type="scientific">Adineta steineri</name>
    <dbReference type="NCBI Taxonomy" id="433720"/>
    <lineage>
        <taxon>Eukaryota</taxon>
        <taxon>Metazoa</taxon>
        <taxon>Spiralia</taxon>
        <taxon>Gnathifera</taxon>
        <taxon>Rotifera</taxon>
        <taxon>Eurotatoria</taxon>
        <taxon>Bdelloidea</taxon>
        <taxon>Adinetida</taxon>
        <taxon>Adinetidae</taxon>
        <taxon>Adineta</taxon>
    </lineage>
</organism>
<dbReference type="Proteomes" id="UP000663860">
    <property type="component" value="Unassembled WGS sequence"/>
</dbReference>
<feature type="disulfide bond" evidence="1">
    <location>
        <begin position="195"/>
        <end position="204"/>
    </location>
</feature>
<dbReference type="AlphaFoldDB" id="A0A813NB90"/>
<sequence>MEKALPMFVLGISCIFITALVFGILSGNMIRARRQIEKSQHENEEKKDEYPIYIIHSQSQKSLEFPISTINNKINNTNQSAAIHSSTTNIHEHQSLSHMAIDLDSTFKIHPNHIFSNKPPNTTSSSTTSVSTNSTSVAATLQNTTMVVPLTTNNLTTSAINPVRRTTMGVCMRRTPCENRATCVDRSDENCKCLCSFSWQGHDCNKSKNSNMILNFYTTVFHFLFGRFQITFPHFNRQSYSELKLQMSTKHTDNQLLRIDLIFASEHHNDLLLYADDKLTEFYFII</sequence>
<evidence type="ECO:0000313" key="5">
    <source>
        <dbReference type="Proteomes" id="UP000663860"/>
    </source>
</evidence>
<dbReference type="EMBL" id="CAJNOE010000017">
    <property type="protein sequence ID" value="CAF0736665.1"/>
    <property type="molecule type" value="Genomic_DNA"/>
</dbReference>
<dbReference type="CDD" id="cd00054">
    <property type="entry name" value="EGF_CA"/>
    <property type="match status" value="1"/>
</dbReference>
<keyword evidence="2" id="KW-0812">Transmembrane</keyword>
<dbReference type="Gene3D" id="2.10.25.10">
    <property type="entry name" value="Laminin"/>
    <property type="match status" value="1"/>
</dbReference>
<accession>A0A813NB90</accession>
<evidence type="ECO:0000259" key="3">
    <source>
        <dbReference type="PROSITE" id="PS50026"/>
    </source>
</evidence>
<protein>
    <recommendedName>
        <fullName evidence="3">EGF-like domain-containing protein</fullName>
    </recommendedName>
</protein>
<comment type="caution">
    <text evidence="1">Lacks conserved residue(s) required for the propagation of feature annotation.</text>
</comment>